<dbReference type="Gene3D" id="1.10.10.60">
    <property type="entry name" value="Homeodomain-like"/>
    <property type="match status" value="1"/>
</dbReference>
<feature type="domain" description="Homeobox" evidence="10">
    <location>
        <begin position="151"/>
        <end position="211"/>
    </location>
</feature>
<dbReference type="AlphaFoldDB" id="A0A2T7NXW8"/>
<comment type="similarity">
    <text evidence="2">Belongs to the NK-2 homeobox family.</text>
</comment>
<dbReference type="STRING" id="400727.A0A2T7NXW8"/>
<dbReference type="PRINTS" id="PR00024">
    <property type="entry name" value="HOMEOBOX"/>
</dbReference>
<sequence>MATSLEMNPVKGTSFSMKTLLDLPEGKGTVVPCGSPARGDGSLDLSAPRGVGSDLSAAVSHFYDANDNPYTRWLQNNDHMQYGHIGHLSGTNSVGSPGEQSEASQHDSESEADTPVKSNESIKQEPSESETERGKNGSDSQNGQSSNGESNKKRKRRVLFSKAQTYELERRFRQQRYLSAPEREHLASIIRLTPVQVKIWFQNHRYKLKRARQEKGLADINPLPSPRRVAVPVLVKDGIPCQRTPVNSSSLMKSQEHLQMPQSMGGMGMGMNSGLNGVNSLSPMSSLGSYQAMGNGIGSSLSNTMNMNMNMSCSYSNPMGSMNSMNHLNVPNVNNMNVLPGYSHPLMQSQTRWW</sequence>
<evidence type="ECO:0000256" key="3">
    <source>
        <dbReference type="ARBA" id="ARBA00022473"/>
    </source>
</evidence>
<dbReference type="InterPro" id="IPR050394">
    <property type="entry name" value="Homeobox_NK-like"/>
</dbReference>
<evidence type="ECO:0000256" key="9">
    <source>
        <dbReference type="SAM" id="MobiDB-lite"/>
    </source>
</evidence>
<dbReference type="PANTHER" id="PTHR24340:SF82">
    <property type="entry name" value="HOMEOBOX PROTEIN VND"/>
    <property type="match status" value="1"/>
</dbReference>
<dbReference type="GO" id="GO:0030154">
    <property type="term" value="P:cell differentiation"/>
    <property type="evidence" value="ECO:0007669"/>
    <property type="project" value="TreeGrafter"/>
</dbReference>
<feature type="compositionally biased region" description="Basic and acidic residues" evidence="9">
    <location>
        <begin position="120"/>
        <end position="136"/>
    </location>
</feature>
<comment type="subcellular location">
    <subcellularLocation>
        <location evidence="1 7 8">Nucleus</location>
    </subcellularLocation>
</comment>
<dbReference type="FunFam" id="1.10.10.60:FF:000101">
    <property type="entry name" value="NK2 homeobox 8"/>
    <property type="match status" value="1"/>
</dbReference>
<evidence type="ECO:0000256" key="8">
    <source>
        <dbReference type="RuleBase" id="RU000682"/>
    </source>
</evidence>
<evidence type="ECO:0000256" key="1">
    <source>
        <dbReference type="ARBA" id="ARBA00004123"/>
    </source>
</evidence>
<dbReference type="CDD" id="cd00086">
    <property type="entry name" value="homeodomain"/>
    <property type="match status" value="1"/>
</dbReference>
<dbReference type="SUPFAM" id="SSF46689">
    <property type="entry name" value="Homeodomain-like"/>
    <property type="match status" value="1"/>
</dbReference>
<dbReference type="InterPro" id="IPR001356">
    <property type="entry name" value="HD"/>
</dbReference>
<keyword evidence="6 7" id="KW-0539">Nucleus</keyword>
<dbReference type="GO" id="GO:0000981">
    <property type="term" value="F:DNA-binding transcription factor activity, RNA polymerase II-specific"/>
    <property type="evidence" value="ECO:0007669"/>
    <property type="project" value="InterPro"/>
</dbReference>
<evidence type="ECO:0000256" key="4">
    <source>
        <dbReference type="ARBA" id="ARBA00023125"/>
    </source>
</evidence>
<evidence type="ECO:0000256" key="7">
    <source>
        <dbReference type="PROSITE-ProRule" id="PRU00108"/>
    </source>
</evidence>
<comment type="caution">
    <text evidence="11">The sequence shown here is derived from an EMBL/GenBank/DDBJ whole genome shotgun (WGS) entry which is preliminary data.</text>
</comment>
<keyword evidence="3" id="KW-0217">Developmental protein</keyword>
<dbReference type="EMBL" id="PZQS01000008">
    <property type="protein sequence ID" value="PVD26015.1"/>
    <property type="molecule type" value="Genomic_DNA"/>
</dbReference>
<protein>
    <recommendedName>
        <fullName evidence="10">Homeobox domain-containing protein</fullName>
    </recommendedName>
</protein>
<dbReference type="OMA" id="HHEMIAT"/>
<keyword evidence="5 7" id="KW-0371">Homeobox</keyword>
<evidence type="ECO:0000256" key="2">
    <source>
        <dbReference type="ARBA" id="ARBA00005661"/>
    </source>
</evidence>
<feature type="compositionally biased region" description="Polar residues" evidence="9">
    <location>
        <begin position="89"/>
        <end position="103"/>
    </location>
</feature>
<feature type="DNA-binding region" description="Homeobox" evidence="7">
    <location>
        <begin position="153"/>
        <end position="212"/>
    </location>
</feature>
<dbReference type="InterPro" id="IPR009057">
    <property type="entry name" value="Homeodomain-like_sf"/>
</dbReference>
<organism evidence="11 12">
    <name type="scientific">Pomacea canaliculata</name>
    <name type="common">Golden apple snail</name>
    <dbReference type="NCBI Taxonomy" id="400727"/>
    <lineage>
        <taxon>Eukaryota</taxon>
        <taxon>Metazoa</taxon>
        <taxon>Spiralia</taxon>
        <taxon>Lophotrochozoa</taxon>
        <taxon>Mollusca</taxon>
        <taxon>Gastropoda</taxon>
        <taxon>Caenogastropoda</taxon>
        <taxon>Architaenioglossa</taxon>
        <taxon>Ampullarioidea</taxon>
        <taxon>Ampullariidae</taxon>
        <taxon>Pomacea</taxon>
    </lineage>
</organism>
<evidence type="ECO:0000256" key="5">
    <source>
        <dbReference type="ARBA" id="ARBA00023155"/>
    </source>
</evidence>
<feature type="compositionally biased region" description="Low complexity" evidence="9">
    <location>
        <begin position="137"/>
        <end position="149"/>
    </location>
</feature>
<name>A0A2T7NXW8_POMCA</name>
<keyword evidence="12" id="KW-1185">Reference proteome</keyword>
<evidence type="ECO:0000313" key="12">
    <source>
        <dbReference type="Proteomes" id="UP000245119"/>
    </source>
</evidence>
<reference evidence="11 12" key="1">
    <citation type="submission" date="2018-04" db="EMBL/GenBank/DDBJ databases">
        <title>The genome of golden apple snail Pomacea canaliculata provides insight into stress tolerance and invasive adaptation.</title>
        <authorList>
            <person name="Liu C."/>
            <person name="Liu B."/>
            <person name="Ren Y."/>
            <person name="Zhang Y."/>
            <person name="Wang H."/>
            <person name="Li S."/>
            <person name="Jiang F."/>
            <person name="Yin L."/>
            <person name="Zhang G."/>
            <person name="Qian W."/>
            <person name="Fan W."/>
        </authorList>
    </citation>
    <scope>NUCLEOTIDE SEQUENCE [LARGE SCALE GENOMIC DNA]</scope>
    <source>
        <strain evidence="11">SZHN2017</strain>
        <tissue evidence="11">Muscle</tissue>
    </source>
</reference>
<dbReference type="Pfam" id="PF00046">
    <property type="entry name" value="Homeodomain"/>
    <property type="match status" value="1"/>
</dbReference>
<dbReference type="PROSITE" id="PS00027">
    <property type="entry name" value="HOMEOBOX_1"/>
    <property type="match status" value="1"/>
</dbReference>
<accession>A0A2T7NXW8</accession>
<dbReference type="InterPro" id="IPR020479">
    <property type="entry name" value="HD_metazoa"/>
</dbReference>
<proteinExistence type="inferred from homology"/>
<dbReference type="GO" id="GO:0000978">
    <property type="term" value="F:RNA polymerase II cis-regulatory region sequence-specific DNA binding"/>
    <property type="evidence" value="ECO:0007669"/>
    <property type="project" value="TreeGrafter"/>
</dbReference>
<dbReference type="SMART" id="SM00389">
    <property type="entry name" value="HOX"/>
    <property type="match status" value="1"/>
</dbReference>
<evidence type="ECO:0000259" key="10">
    <source>
        <dbReference type="PROSITE" id="PS50071"/>
    </source>
</evidence>
<dbReference type="InterPro" id="IPR017970">
    <property type="entry name" value="Homeobox_CS"/>
</dbReference>
<dbReference type="PROSITE" id="PS50071">
    <property type="entry name" value="HOMEOBOX_2"/>
    <property type="match status" value="1"/>
</dbReference>
<dbReference type="GO" id="GO:0005634">
    <property type="term" value="C:nucleus"/>
    <property type="evidence" value="ECO:0007669"/>
    <property type="project" value="UniProtKB-SubCell"/>
</dbReference>
<dbReference type="OrthoDB" id="3137333at2759"/>
<dbReference type="PANTHER" id="PTHR24340">
    <property type="entry name" value="HOMEOBOX PROTEIN NKX"/>
    <property type="match status" value="1"/>
</dbReference>
<evidence type="ECO:0000313" key="11">
    <source>
        <dbReference type="EMBL" id="PVD26015.1"/>
    </source>
</evidence>
<gene>
    <name evidence="11" type="ORF">C0Q70_13683</name>
</gene>
<dbReference type="Proteomes" id="UP000245119">
    <property type="component" value="Linkage Group LG8"/>
</dbReference>
<keyword evidence="4 7" id="KW-0238">DNA-binding</keyword>
<feature type="region of interest" description="Disordered" evidence="9">
    <location>
        <begin position="84"/>
        <end position="158"/>
    </location>
</feature>
<evidence type="ECO:0000256" key="6">
    <source>
        <dbReference type="ARBA" id="ARBA00023242"/>
    </source>
</evidence>